<proteinExistence type="inferred from homology"/>
<evidence type="ECO:0000256" key="1">
    <source>
        <dbReference type="ARBA" id="ARBA00010062"/>
    </source>
</evidence>
<comment type="similarity">
    <text evidence="1">Belongs to the leucine-binding protein family.</text>
</comment>
<dbReference type="InterPro" id="IPR028081">
    <property type="entry name" value="Leu-bd"/>
</dbReference>
<evidence type="ECO:0000313" key="5">
    <source>
        <dbReference type="Proteomes" id="UP001595462"/>
    </source>
</evidence>
<dbReference type="EMBL" id="JBHRSS010000003">
    <property type="protein sequence ID" value="MFC3103512.1"/>
    <property type="molecule type" value="Genomic_DNA"/>
</dbReference>
<protein>
    <submittedName>
        <fullName evidence="4">Substrate-binding protein</fullName>
    </submittedName>
</protein>
<keyword evidence="2" id="KW-0732">Signal</keyword>
<comment type="caution">
    <text evidence="4">The sequence shown here is derived from an EMBL/GenBank/DDBJ whole genome shotgun (WGS) entry which is preliminary data.</text>
</comment>
<dbReference type="InterPro" id="IPR028082">
    <property type="entry name" value="Peripla_BP_I"/>
</dbReference>
<evidence type="ECO:0000256" key="2">
    <source>
        <dbReference type="ARBA" id="ARBA00022729"/>
    </source>
</evidence>
<organism evidence="4 5">
    <name type="scientific">Salinisphaera aquimarina</name>
    <dbReference type="NCBI Taxonomy" id="2094031"/>
    <lineage>
        <taxon>Bacteria</taxon>
        <taxon>Pseudomonadati</taxon>
        <taxon>Pseudomonadota</taxon>
        <taxon>Gammaproteobacteria</taxon>
        <taxon>Salinisphaerales</taxon>
        <taxon>Salinisphaeraceae</taxon>
        <taxon>Salinisphaera</taxon>
    </lineage>
</organism>
<name>A0ABV7EPH5_9GAMM</name>
<sequence length="428" mass="46481">MAMGGVLATSMFPGRVLAADGSPLGNYPVGVAKDSCFIGLGCETTGPYSAQGGDMLKGFQLAIEHLNDGNELMRAISPNSKKGILGKRVKYGNVDTASKPDLAIQGMTRFINQDKAIMTAGSVSSAVAIACEKLAQREKVIYLAGISGSNDTTGADCQRYGFRSCVFGYSAAKALLPVLEKEIGKDKKVAYLIPDYTYGHTVRDSMKEFTQQIGWSPATEQLSPLGTSDFSSYLLNAAASGADVFVNICFGADAVNSIKQAKNFGILDKMTMVIPYMTPFLAKEVGEDVMQGIYCVTDFWWTQAEKNELAQSFVSQFEKKNGYKPEWGAEAAYLQTAMYAEACERADTFRPEEVIKAYEAGKELETMLGKVHMRAEDHQLVHDVPIIRGKKPSDMRSSDDYFDLVSLTPGDDVMPPPDLLGCKLGSYT</sequence>
<dbReference type="PANTHER" id="PTHR30483:SF6">
    <property type="entry name" value="PERIPLASMIC BINDING PROTEIN OF ABC TRANSPORTER FOR NATURAL AMINO ACIDS"/>
    <property type="match status" value="1"/>
</dbReference>
<dbReference type="SUPFAM" id="SSF53822">
    <property type="entry name" value="Periplasmic binding protein-like I"/>
    <property type="match status" value="1"/>
</dbReference>
<evidence type="ECO:0000313" key="4">
    <source>
        <dbReference type="EMBL" id="MFC3103512.1"/>
    </source>
</evidence>
<accession>A0ABV7EPH5</accession>
<dbReference type="InterPro" id="IPR051010">
    <property type="entry name" value="BCAA_transport"/>
</dbReference>
<keyword evidence="5" id="KW-1185">Reference proteome</keyword>
<gene>
    <name evidence="4" type="ORF">ACFOSU_06375</name>
</gene>
<dbReference type="PANTHER" id="PTHR30483">
    <property type="entry name" value="LEUCINE-SPECIFIC-BINDING PROTEIN"/>
    <property type="match status" value="1"/>
</dbReference>
<dbReference type="Pfam" id="PF13458">
    <property type="entry name" value="Peripla_BP_6"/>
    <property type="match status" value="1"/>
</dbReference>
<dbReference type="Proteomes" id="UP001595462">
    <property type="component" value="Unassembled WGS sequence"/>
</dbReference>
<evidence type="ECO:0000259" key="3">
    <source>
        <dbReference type="Pfam" id="PF13458"/>
    </source>
</evidence>
<feature type="domain" description="Leucine-binding protein" evidence="3">
    <location>
        <begin position="38"/>
        <end position="390"/>
    </location>
</feature>
<dbReference type="RefSeq" id="WP_380689188.1">
    <property type="nucleotide sequence ID" value="NZ_JBHRSS010000003.1"/>
</dbReference>
<dbReference type="Gene3D" id="3.40.50.2300">
    <property type="match status" value="2"/>
</dbReference>
<reference evidence="5" key="1">
    <citation type="journal article" date="2019" name="Int. J. Syst. Evol. Microbiol.">
        <title>The Global Catalogue of Microorganisms (GCM) 10K type strain sequencing project: providing services to taxonomists for standard genome sequencing and annotation.</title>
        <authorList>
            <consortium name="The Broad Institute Genomics Platform"/>
            <consortium name="The Broad Institute Genome Sequencing Center for Infectious Disease"/>
            <person name="Wu L."/>
            <person name="Ma J."/>
        </authorList>
    </citation>
    <scope>NUCLEOTIDE SEQUENCE [LARGE SCALE GENOMIC DNA]</scope>
    <source>
        <strain evidence="5">KCTC 52640</strain>
    </source>
</reference>
<dbReference type="CDD" id="cd19987">
    <property type="entry name" value="PBP1_SBP-like"/>
    <property type="match status" value="1"/>
</dbReference>